<keyword evidence="2" id="KW-1185">Reference proteome</keyword>
<accession>A0A1R3VCY8</accession>
<name>A0A1R3VCY8_9HYPH</name>
<dbReference type="Proteomes" id="UP000188388">
    <property type="component" value="Unassembled WGS sequence"/>
</dbReference>
<gene>
    <name evidence="1" type="ORF">BQ8794_40351</name>
</gene>
<sequence>METEMFDLKALTTLMNALRRFNQFDPKMQVSTILALLEIAAANARHEDISVQDIERNVGIKSGAASRNAYYWGEGHQEMTGGHQMITIGFGADRRKRSLVLTNKGRAFINDLVRGVKAYGEKSG</sequence>
<evidence type="ECO:0000313" key="1">
    <source>
        <dbReference type="EMBL" id="SIT57752.1"/>
    </source>
</evidence>
<organism evidence="1 2">
    <name type="scientific">Mesorhizobium prunaredense</name>
    <dbReference type="NCBI Taxonomy" id="1631249"/>
    <lineage>
        <taxon>Bacteria</taxon>
        <taxon>Pseudomonadati</taxon>
        <taxon>Pseudomonadota</taxon>
        <taxon>Alphaproteobacteria</taxon>
        <taxon>Hyphomicrobiales</taxon>
        <taxon>Phyllobacteriaceae</taxon>
        <taxon>Mesorhizobium</taxon>
    </lineage>
</organism>
<reference evidence="2" key="1">
    <citation type="submission" date="2017-01" db="EMBL/GenBank/DDBJ databases">
        <authorList>
            <person name="Brunel B."/>
        </authorList>
    </citation>
    <scope>NUCLEOTIDE SEQUENCE [LARGE SCALE GENOMIC DNA]</scope>
</reference>
<dbReference type="RefSeq" id="WP_077380948.1">
    <property type="nucleotide sequence ID" value="NZ_FTPD01000034.1"/>
</dbReference>
<evidence type="ECO:0000313" key="2">
    <source>
        <dbReference type="Proteomes" id="UP000188388"/>
    </source>
</evidence>
<dbReference type="EMBL" id="FTPD01000034">
    <property type="protein sequence ID" value="SIT57752.1"/>
    <property type="molecule type" value="Genomic_DNA"/>
</dbReference>
<dbReference type="InterPro" id="IPR036388">
    <property type="entry name" value="WH-like_DNA-bd_sf"/>
</dbReference>
<dbReference type="AlphaFoldDB" id="A0A1R3VCY8"/>
<protein>
    <submittedName>
        <fullName evidence="1">Uncharacterized protein</fullName>
    </submittedName>
</protein>
<dbReference type="Gene3D" id="1.10.10.10">
    <property type="entry name" value="Winged helix-like DNA-binding domain superfamily/Winged helix DNA-binding domain"/>
    <property type="match status" value="1"/>
</dbReference>
<proteinExistence type="predicted"/>